<dbReference type="Proteomes" id="UP000190130">
    <property type="component" value="Unassembled WGS sequence"/>
</dbReference>
<proteinExistence type="predicted"/>
<sequence>MLPFAYDALQERFATIRPWAKNAIGEATNRCAICMGYTLRLTPSQDDATIQTILNGEVRTSFEGAPPLAGGPRPGVLPGSGQSLRGLSQLLFIRASELLPRVRRAYGPPDVEGVCRDVSARVLGRRGVLYLENCYQTSGDKRYSFLFMQWTTGDHWDLFDGSSVVAQELPLAGNNHAGQLHFWQAR</sequence>
<name>A0A0Q3PQ52_9HYPH</name>
<dbReference type="EMBL" id="LMAR01000009">
    <property type="protein sequence ID" value="KQK31990.1"/>
    <property type="molecule type" value="Genomic_DNA"/>
</dbReference>
<dbReference type="OrthoDB" id="8160317at2"/>
<keyword evidence="3" id="KW-1185">Reference proteome</keyword>
<dbReference type="EMBL" id="FUYX01000001">
    <property type="protein sequence ID" value="SKB36684.1"/>
    <property type="molecule type" value="Genomic_DNA"/>
</dbReference>
<dbReference type="Proteomes" id="UP000051562">
    <property type="component" value="Unassembled WGS sequence"/>
</dbReference>
<reference evidence="2 4" key="2">
    <citation type="submission" date="2017-02" db="EMBL/GenBank/DDBJ databases">
        <authorList>
            <person name="Peterson S.W."/>
        </authorList>
    </citation>
    <scope>NUCLEOTIDE SEQUENCE [LARGE SCALE GENOMIC DNA]</scope>
    <source>
        <strain evidence="2 4">DSM 9653</strain>
    </source>
</reference>
<evidence type="ECO:0000313" key="3">
    <source>
        <dbReference type="Proteomes" id="UP000051562"/>
    </source>
</evidence>
<evidence type="ECO:0000313" key="2">
    <source>
        <dbReference type="EMBL" id="SKB36684.1"/>
    </source>
</evidence>
<dbReference type="AlphaFoldDB" id="A0A0Q3PQ52"/>
<reference evidence="1 3" key="1">
    <citation type="submission" date="2015-10" db="EMBL/GenBank/DDBJ databases">
        <title>Draft genome of Bosea thiooxidans.</title>
        <authorList>
            <person name="Wang X."/>
        </authorList>
    </citation>
    <scope>NUCLEOTIDE SEQUENCE [LARGE SCALE GENOMIC DNA]</scope>
    <source>
        <strain evidence="1 3">CGMCC 9174</strain>
    </source>
</reference>
<protein>
    <submittedName>
        <fullName evidence="1">Uncharacterized protein</fullName>
    </submittedName>
</protein>
<accession>A0A0Q3PQ52</accession>
<organism evidence="1 3">
    <name type="scientific">Bosea thiooxidans</name>
    <dbReference type="NCBI Taxonomy" id="53254"/>
    <lineage>
        <taxon>Bacteria</taxon>
        <taxon>Pseudomonadati</taxon>
        <taxon>Pseudomonadota</taxon>
        <taxon>Alphaproteobacteria</taxon>
        <taxon>Hyphomicrobiales</taxon>
        <taxon>Boseaceae</taxon>
        <taxon>Bosea</taxon>
    </lineage>
</organism>
<dbReference type="RefSeq" id="WP_055726698.1">
    <property type="nucleotide sequence ID" value="NZ_FUYX01000001.1"/>
</dbReference>
<evidence type="ECO:0000313" key="1">
    <source>
        <dbReference type="EMBL" id="KQK31990.1"/>
    </source>
</evidence>
<evidence type="ECO:0000313" key="4">
    <source>
        <dbReference type="Proteomes" id="UP000190130"/>
    </source>
</evidence>
<gene>
    <name evidence="1" type="ORF">ARD30_08310</name>
    <name evidence="2" type="ORF">SAMN05660750_00363</name>
</gene>